<dbReference type="EMBL" id="LN879502">
    <property type="protein sequence ID" value="CUI16240.1"/>
    <property type="molecule type" value="Genomic_DNA"/>
</dbReference>
<proteinExistence type="predicted"/>
<sequence>MSSSSSLGSSLSPVIIHDTSPKTSRSDTKASKSPRSCDSTPRGTMLSPRSIFGAIVRSPVQSKTPEKDLNLTDRATFNPLSEEDEKKFQKLIVYILHKCIDKKHWSARPQSKVVTTFSPSIRSESFFKQTTVSTASVEVLPSPRSARESRTPRKSSISKSKLMDESKLAAALKKCWAKLHDYFPYPKSQSSAVISNGELRTRLQGALGGYLKSETVELVKKTEELFQKLAKANDTDQQVVTAKEQMLQAISESVRNSIVHYHALCWIEQHMNVMEIKYFMGLKQVESDPLSSAAKLLLATKFKEFANAYKDFGMEFLLFVQQFERIEDPLKALILLEYIEKTYLPTETLSNFLEGNPKEINVDLAENVITLKRIKEKIQEFKTAREKGETFVIPANLFTEDFKIEIIGGLEKNFIKTQNRNFFYSEAWQNFEHAMYKMKP</sequence>
<feature type="compositionally biased region" description="Low complexity" evidence="1">
    <location>
        <begin position="1"/>
        <end position="12"/>
    </location>
</feature>
<reference evidence="3" key="1">
    <citation type="submission" date="2015-09" db="EMBL/GenBank/DDBJ databases">
        <authorList>
            <person name="Bertelli C."/>
        </authorList>
    </citation>
    <scope>NUCLEOTIDE SEQUENCE [LARGE SCALE GENOMIC DNA]</scope>
    <source>
        <strain evidence="3">KNic</strain>
    </source>
</reference>
<evidence type="ECO:0000313" key="2">
    <source>
        <dbReference type="EMBL" id="CUI16240.1"/>
    </source>
</evidence>
<organism evidence="2 3">
    <name type="scientific">Candidatus Protochlamydia naegleriophila</name>
    <dbReference type="NCBI Taxonomy" id="389348"/>
    <lineage>
        <taxon>Bacteria</taxon>
        <taxon>Pseudomonadati</taxon>
        <taxon>Chlamydiota</taxon>
        <taxon>Chlamydiia</taxon>
        <taxon>Parachlamydiales</taxon>
        <taxon>Parachlamydiaceae</taxon>
        <taxon>Candidatus Protochlamydia</taxon>
    </lineage>
</organism>
<dbReference type="InParanoid" id="A0A0U5EQ39"/>
<keyword evidence="3" id="KW-1185">Reference proteome</keyword>
<evidence type="ECO:0000256" key="1">
    <source>
        <dbReference type="SAM" id="MobiDB-lite"/>
    </source>
</evidence>
<dbReference type="PATRIC" id="fig|389348.3.peg.673"/>
<gene>
    <name evidence="2" type="ORF">PNK_0613</name>
</gene>
<evidence type="ECO:0000313" key="3">
    <source>
        <dbReference type="Proteomes" id="UP000069902"/>
    </source>
</evidence>
<feature type="region of interest" description="Disordered" evidence="1">
    <location>
        <begin position="1"/>
        <end position="46"/>
    </location>
</feature>
<feature type="compositionally biased region" description="Polar residues" evidence="1">
    <location>
        <begin position="31"/>
        <end position="42"/>
    </location>
</feature>
<dbReference type="KEGG" id="pnl:PNK_0613"/>
<dbReference type="AlphaFoldDB" id="A0A0U5EQ39"/>
<protein>
    <submittedName>
        <fullName evidence="2">Uncharacterized protein</fullName>
    </submittedName>
</protein>
<name>A0A0U5EQ39_9BACT</name>
<dbReference type="Proteomes" id="UP000069902">
    <property type="component" value="Chromosome cPNK"/>
</dbReference>
<feature type="region of interest" description="Disordered" evidence="1">
    <location>
        <begin position="138"/>
        <end position="160"/>
    </location>
</feature>
<accession>A0A0U5EQ39</accession>